<gene>
    <name evidence="9" type="primary">fabZ</name>
    <name evidence="10" type="ORF">EDC35_103423</name>
</gene>
<comment type="catalytic activity">
    <reaction evidence="9">
        <text>a (3R)-hydroxyacyl-[ACP] = a (2E)-enoyl-[ACP] + H2O</text>
        <dbReference type="Rhea" id="RHEA:13097"/>
        <dbReference type="Rhea" id="RHEA-COMP:9925"/>
        <dbReference type="Rhea" id="RHEA-COMP:9945"/>
        <dbReference type="ChEBI" id="CHEBI:15377"/>
        <dbReference type="ChEBI" id="CHEBI:78784"/>
        <dbReference type="ChEBI" id="CHEBI:78827"/>
        <dbReference type="EC" id="4.2.1.59"/>
    </reaction>
</comment>
<dbReference type="EC" id="4.2.1.59" evidence="9"/>
<dbReference type="EMBL" id="SMAO01000003">
    <property type="protein sequence ID" value="TCT22324.1"/>
    <property type="molecule type" value="Genomic_DNA"/>
</dbReference>
<evidence type="ECO:0000256" key="2">
    <source>
        <dbReference type="ARBA" id="ARBA00009174"/>
    </source>
</evidence>
<comment type="subcellular location">
    <subcellularLocation>
        <location evidence="1 9">Cytoplasm</location>
    </subcellularLocation>
</comment>
<dbReference type="OrthoDB" id="9772788at2"/>
<dbReference type="GO" id="GO:0005737">
    <property type="term" value="C:cytoplasm"/>
    <property type="evidence" value="ECO:0007669"/>
    <property type="project" value="UniProtKB-SubCell"/>
</dbReference>
<comment type="similarity">
    <text evidence="2 9">Belongs to the thioester dehydratase family. FabZ subfamily.</text>
</comment>
<dbReference type="PANTHER" id="PTHR30272:SF1">
    <property type="entry name" value="3-HYDROXYACYL-[ACYL-CARRIER-PROTEIN] DEHYDRATASE"/>
    <property type="match status" value="1"/>
</dbReference>
<keyword evidence="4 9" id="KW-0444">Lipid biosynthesis</keyword>
<keyword evidence="6 9" id="KW-0443">Lipid metabolism</keyword>
<evidence type="ECO:0000256" key="7">
    <source>
        <dbReference type="ARBA" id="ARBA00023239"/>
    </source>
</evidence>
<evidence type="ECO:0000256" key="1">
    <source>
        <dbReference type="ARBA" id="ARBA00004496"/>
    </source>
</evidence>
<accession>A0A4R3N0U7</accession>
<proteinExistence type="inferred from homology"/>
<dbReference type="Pfam" id="PF07977">
    <property type="entry name" value="FabA"/>
    <property type="match status" value="1"/>
</dbReference>
<evidence type="ECO:0000256" key="9">
    <source>
        <dbReference type="HAMAP-Rule" id="MF_00406"/>
    </source>
</evidence>
<dbReference type="CDD" id="cd01288">
    <property type="entry name" value="FabZ"/>
    <property type="match status" value="1"/>
</dbReference>
<dbReference type="GO" id="GO:0016020">
    <property type="term" value="C:membrane"/>
    <property type="evidence" value="ECO:0007669"/>
    <property type="project" value="GOC"/>
</dbReference>
<keyword evidence="5 9" id="KW-0441">Lipid A biosynthesis</keyword>
<comment type="function">
    <text evidence="8 9">Involved in unsaturated fatty acids biosynthesis. Catalyzes the dehydration of short chain beta-hydroxyacyl-ACPs and long chain saturated and unsaturated beta-hydroxyacyl-ACPs.</text>
</comment>
<dbReference type="AlphaFoldDB" id="A0A4R3N0U7"/>
<keyword evidence="7 9" id="KW-0456">Lyase</keyword>
<dbReference type="InterPro" id="IPR013114">
    <property type="entry name" value="FabA_FabZ"/>
</dbReference>
<feature type="active site" evidence="9">
    <location>
        <position position="71"/>
    </location>
</feature>
<sequence length="169" mass="18998">MDGSHVEEKDPDQYPDCSGAVANTMDIHKVLSLLPHRYPFLLVDKVIDYRVNDYLIALKNVSYNEPFFMGHFPVRPVMPGVLIVEAMAQATGLLAMASRPDEVGNKLYYFVGIDKARFKRPVEPGDQLIMEVKLGPVRRGIWKFDAEARVDDRVVATAEVMCTARDVDA</sequence>
<evidence type="ECO:0000313" key="10">
    <source>
        <dbReference type="EMBL" id="TCT22324.1"/>
    </source>
</evidence>
<dbReference type="FunFam" id="3.10.129.10:FF:000001">
    <property type="entry name" value="3-hydroxyacyl-[acyl-carrier-protein] dehydratase FabZ"/>
    <property type="match status" value="1"/>
</dbReference>
<dbReference type="InterPro" id="IPR029069">
    <property type="entry name" value="HotDog_dom_sf"/>
</dbReference>
<evidence type="ECO:0000256" key="4">
    <source>
        <dbReference type="ARBA" id="ARBA00022516"/>
    </source>
</evidence>
<dbReference type="GO" id="GO:0006633">
    <property type="term" value="P:fatty acid biosynthetic process"/>
    <property type="evidence" value="ECO:0007669"/>
    <property type="project" value="UniProtKB-UniRule"/>
</dbReference>
<comment type="caution">
    <text evidence="10">The sequence shown here is derived from an EMBL/GenBank/DDBJ whole genome shotgun (WGS) entry which is preliminary data.</text>
</comment>
<organism evidence="10 11">
    <name type="scientific">Thiobaca trueperi</name>
    <dbReference type="NCBI Taxonomy" id="127458"/>
    <lineage>
        <taxon>Bacteria</taxon>
        <taxon>Pseudomonadati</taxon>
        <taxon>Pseudomonadota</taxon>
        <taxon>Gammaproteobacteria</taxon>
        <taxon>Chromatiales</taxon>
        <taxon>Chromatiaceae</taxon>
        <taxon>Thiobaca</taxon>
    </lineage>
</organism>
<dbReference type="InterPro" id="IPR010084">
    <property type="entry name" value="FabZ"/>
</dbReference>
<dbReference type="RefSeq" id="WP_132976707.1">
    <property type="nucleotide sequence ID" value="NZ_SMAO01000003.1"/>
</dbReference>
<keyword evidence="11" id="KW-1185">Reference proteome</keyword>
<dbReference type="Proteomes" id="UP000295717">
    <property type="component" value="Unassembled WGS sequence"/>
</dbReference>
<protein>
    <recommendedName>
        <fullName evidence="9">3-hydroxyacyl-[acyl-carrier-protein] dehydratase FabZ</fullName>
        <ecNumber evidence="9">4.2.1.59</ecNumber>
    </recommendedName>
    <alternativeName>
        <fullName evidence="9">(3R)-hydroxymyristoyl-[acyl-carrier-protein] dehydratase</fullName>
        <shortName evidence="9">(3R)-hydroxymyristoyl-ACP dehydrase</shortName>
    </alternativeName>
    <alternativeName>
        <fullName evidence="9">Beta-hydroxyacyl-ACP dehydratase</fullName>
    </alternativeName>
</protein>
<evidence type="ECO:0000256" key="8">
    <source>
        <dbReference type="ARBA" id="ARBA00025049"/>
    </source>
</evidence>
<evidence type="ECO:0000256" key="5">
    <source>
        <dbReference type="ARBA" id="ARBA00022556"/>
    </source>
</evidence>
<dbReference type="GO" id="GO:0009245">
    <property type="term" value="P:lipid A biosynthetic process"/>
    <property type="evidence" value="ECO:0007669"/>
    <property type="project" value="UniProtKB-UniRule"/>
</dbReference>
<dbReference type="Gene3D" id="3.10.129.10">
    <property type="entry name" value="Hotdog Thioesterase"/>
    <property type="match status" value="1"/>
</dbReference>
<dbReference type="NCBIfam" id="TIGR01750">
    <property type="entry name" value="fabZ"/>
    <property type="match status" value="1"/>
</dbReference>
<name>A0A4R3N0U7_9GAMM</name>
<keyword evidence="3 9" id="KW-0963">Cytoplasm</keyword>
<dbReference type="NCBIfam" id="NF000582">
    <property type="entry name" value="PRK00006.1"/>
    <property type="match status" value="1"/>
</dbReference>
<dbReference type="HAMAP" id="MF_00406">
    <property type="entry name" value="FabZ"/>
    <property type="match status" value="1"/>
</dbReference>
<reference evidence="10 11" key="1">
    <citation type="submission" date="2019-03" db="EMBL/GenBank/DDBJ databases">
        <title>Genomic Encyclopedia of Type Strains, Phase IV (KMG-IV): sequencing the most valuable type-strain genomes for metagenomic binning, comparative biology and taxonomic classification.</title>
        <authorList>
            <person name="Goeker M."/>
        </authorList>
    </citation>
    <scope>NUCLEOTIDE SEQUENCE [LARGE SCALE GENOMIC DNA]</scope>
    <source>
        <strain evidence="10 11">DSM 13587</strain>
    </source>
</reference>
<dbReference type="GO" id="GO:0019171">
    <property type="term" value="F:(3R)-hydroxyacyl-[acyl-carrier-protein] dehydratase activity"/>
    <property type="evidence" value="ECO:0007669"/>
    <property type="project" value="UniProtKB-EC"/>
</dbReference>
<dbReference type="SUPFAM" id="SSF54637">
    <property type="entry name" value="Thioesterase/thiol ester dehydrase-isomerase"/>
    <property type="match status" value="1"/>
</dbReference>
<evidence type="ECO:0000313" key="11">
    <source>
        <dbReference type="Proteomes" id="UP000295717"/>
    </source>
</evidence>
<evidence type="ECO:0000256" key="3">
    <source>
        <dbReference type="ARBA" id="ARBA00022490"/>
    </source>
</evidence>
<evidence type="ECO:0000256" key="6">
    <source>
        <dbReference type="ARBA" id="ARBA00023098"/>
    </source>
</evidence>
<dbReference type="PANTHER" id="PTHR30272">
    <property type="entry name" value="3-HYDROXYACYL-[ACYL-CARRIER-PROTEIN] DEHYDRATASE"/>
    <property type="match status" value="1"/>
</dbReference>